<dbReference type="EMBL" id="CP063197">
    <property type="protein sequence ID" value="UOE22274.1"/>
    <property type="molecule type" value="Genomic_DNA"/>
</dbReference>
<name>A0AA97M668_9ACTN</name>
<proteinExistence type="predicted"/>
<keyword evidence="2" id="KW-0614">Plasmid</keyword>
<evidence type="ECO:0000256" key="1">
    <source>
        <dbReference type="SAM" id="MobiDB-lite"/>
    </source>
</evidence>
<protein>
    <submittedName>
        <fullName evidence="2">Uncharacterized protein</fullName>
    </submittedName>
</protein>
<evidence type="ECO:0000313" key="3">
    <source>
        <dbReference type="Proteomes" id="UP000265719"/>
    </source>
</evidence>
<evidence type="ECO:0000313" key="2">
    <source>
        <dbReference type="EMBL" id="UOE22274.1"/>
    </source>
</evidence>
<sequence>MARSSTSRRMHGLAAEVERRWPGCVAEAEHEGAGAWRLRWHCGPAREVVRGLVEEALPGVRVVLERSYCRRAYAVQVLALVLDGTLEPDRLLAEAVKARMDENIAEPDQAEGRLAALATRLEQAAEQSGLPAWDERAVCDLVGERGVSWLLTPRQPKTDSTDVLVMSPAEHLTHRYLATDLPPRLMRGAEAAWHHRLQALPARELLDRALADPDLDAADHLAVVGLLAQLRAEWEATEATALQRAHEAGASWADIGAALGITRQSAHARARRRSTGTPTRLSGQH</sequence>
<reference evidence="2" key="1">
    <citation type="submission" date="2020-10" db="EMBL/GenBank/DDBJ databases">
        <title>De novo genome project of the cellulose decomposer Thermobifida halotolerans type strain.</title>
        <authorList>
            <person name="Nagy I."/>
            <person name="Horvath B."/>
            <person name="Kukolya J."/>
            <person name="Nagy I."/>
            <person name="Orsini M."/>
        </authorList>
    </citation>
    <scope>NUCLEOTIDE SEQUENCE</scope>
    <source>
        <strain evidence="2">DSM 44931</strain>
        <plasmid evidence="2">pTH1</plasmid>
    </source>
</reference>
<feature type="compositionally biased region" description="Polar residues" evidence="1">
    <location>
        <begin position="275"/>
        <end position="285"/>
    </location>
</feature>
<geneLocation type="plasmid" evidence="2 3">
    <name>pTH1</name>
</geneLocation>
<dbReference type="KEGG" id="thao:NI17_023970"/>
<gene>
    <name evidence="2" type="ORF">NI17_023970</name>
</gene>
<accession>A0AA97M668</accession>
<dbReference type="Proteomes" id="UP000265719">
    <property type="component" value="Plasmid pTH1"/>
</dbReference>
<feature type="region of interest" description="Disordered" evidence="1">
    <location>
        <begin position="264"/>
        <end position="285"/>
    </location>
</feature>
<keyword evidence="3" id="KW-1185">Reference proteome</keyword>
<organism evidence="2 3">
    <name type="scientific">Thermobifida halotolerans</name>
    <dbReference type="NCBI Taxonomy" id="483545"/>
    <lineage>
        <taxon>Bacteria</taxon>
        <taxon>Bacillati</taxon>
        <taxon>Actinomycetota</taxon>
        <taxon>Actinomycetes</taxon>
        <taxon>Streptosporangiales</taxon>
        <taxon>Nocardiopsidaceae</taxon>
        <taxon>Thermobifida</taxon>
    </lineage>
</organism>
<dbReference type="AlphaFoldDB" id="A0AA97M668"/>
<dbReference type="RefSeq" id="WP_147417033.1">
    <property type="nucleotide sequence ID" value="NZ_CP063197.1"/>
</dbReference>